<evidence type="ECO:0000256" key="4">
    <source>
        <dbReference type="SAM" id="Phobius"/>
    </source>
</evidence>
<dbReference type="PANTHER" id="PTHR43531:SF11">
    <property type="entry name" value="METHYL-ACCEPTING CHEMOTAXIS PROTEIN 3"/>
    <property type="match status" value="1"/>
</dbReference>
<dbReference type="CDD" id="cd06225">
    <property type="entry name" value="HAMP"/>
    <property type="match status" value="1"/>
</dbReference>
<dbReference type="InterPro" id="IPR024478">
    <property type="entry name" value="HlyB_4HB_MCP"/>
</dbReference>
<feature type="domain" description="HAMP" evidence="6">
    <location>
        <begin position="212"/>
        <end position="264"/>
    </location>
</feature>
<evidence type="ECO:0000256" key="1">
    <source>
        <dbReference type="ARBA" id="ARBA00022500"/>
    </source>
</evidence>
<dbReference type="PANTHER" id="PTHR43531">
    <property type="entry name" value="PROTEIN ICFG"/>
    <property type="match status" value="1"/>
</dbReference>
<dbReference type="Pfam" id="PF12729">
    <property type="entry name" value="4HB_MCP_1"/>
    <property type="match status" value="1"/>
</dbReference>
<accession>A0A2Y9BKL8</accession>
<keyword evidence="8" id="KW-1185">Reference proteome</keyword>
<keyword evidence="4" id="KW-1133">Transmembrane helix</keyword>
<evidence type="ECO:0000259" key="6">
    <source>
        <dbReference type="PROSITE" id="PS50885"/>
    </source>
</evidence>
<keyword evidence="1" id="KW-0145">Chemotaxis</keyword>
<dbReference type="GO" id="GO:0006935">
    <property type="term" value="P:chemotaxis"/>
    <property type="evidence" value="ECO:0007669"/>
    <property type="project" value="UniProtKB-KW"/>
</dbReference>
<dbReference type="EMBL" id="QGDL01000012">
    <property type="protein sequence ID" value="PWJ23869.1"/>
    <property type="molecule type" value="Genomic_DNA"/>
</dbReference>
<protein>
    <submittedName>
        <fullName evidence="7">Methyl-accepting chemotaxis protein</fullName>
    </submittedName>
</protein>
<dbReference type="GO" id="GO:0004888">
    <property type="term" value="F:transmembrane signaling receptor activity"/>
    <property type="evidence" value="ECO:0007669"/>
    <property type="project" value="TreeGrafter"/>
</dbReference>
<evidence type="ECO:0000313" key="7">
    <source>
        <dbReference type="EMBL" id="PWJ23869.1"/>
    </source>
</evidence>
<dbReference type="SMART" id="SM00304">
    <property type="entry name" value="HAMP"/>
    <property type="match status" value="1"/>
</dbReference>
<feature type="transmembrane region" description="Helical" evidence="4">
    <location>
        <begin position="188"/>
        <end position="210"/>
    </location>
</feature>
<comment type="caution">
    <text evidence="7">The sequence shown here is derived from an EMBL/GenBank/DDBJ whole genome shotgun (WGS) entry which is preliminary data.</text>
</comment>
<dbReference type="AlphaFoldDB" id="A0A2Y9BKL8"/>
<dbReference type="Gene3D" id="6.10.340.10">
    <property type="match status" value="1"/>
</dbReference>
<dbReference type="Pfam" id="PF00015">
    <property type="entry name" value="MCPsignal"/>
    <property type="match status" value="1"/>
</dbReference>
<dbReference type="InterPro" id="IPR004089">
    <property type="entry name" value="MCPsignal_dom"/>
</dbReference>
<reference evidence="7 8" key="1">
    <citation type="submission" date="2018-05" db="EMBL/GenBank/DDBJ databases">
        <title>The Hungate 1000. A catalogue of reference genomes from the rumen microbiome.</title>
        <authorList>
            <person name="Kelly W."/>
        </authorList>
    </citation>
    <scope>NUCLEOTIDE SEQUENCE [LARGE SCALE GENOMIC DNA]</scope>
    <source>
        <strain evidence="7 8">NLAE-zl-C242</strain>
    </source>
</reference>
<proteinExistence type="inferred from homology"/>
<evidence type="ECO:0000256" key="3">
    <source>
        <dbReference type="PROSITE-ProRule" id="PRU00284"/>
    </source>
</evidence>
<keyword evidence="4" id="KW-0812">Transmembrane</keyword>
<evidence type="ECO:0000259" key="5">
    <source>
        <dbReference type="PROSITE" id="PS50111"/>
    </source>
</evidence>
<feature type="transmembrane region" description="Helical" evidence="4">
    <location>
        <begin position="14"/>
        <end position="34"/>
    </location>
</feature>
<dbReference type="GO" id="GO:0007165">
    <property type="term" value="P:signal transduction"/>
    <property type="evidence" value="ECO:0007669"/>
    <property type="project" value="UniProtKB-KW"/>
</dbReference>
<dbReference type="PROSITE" id="PS50111">
    <property type="entry name" value="CHEMOTAXIS_TRANSDUC_2"/>
    <property type="match status" value="1"/>
</dbReference>
<dbReference type="RefSeq" id="WP_109732703.1">
    <property type="nucleotide sequence ID" value="NZ_BAAACK010000025.1"/>
</dbReference>
<name>A0A2Y9BKL8_9FIRM</name>
<keyword evidence="3" id="KW-0807">Transducer</keyword>
<dbReference type="OrthoDB" id="9814363at2"/>
<dbReference type="Gene3D" id="1.10.287.950">
    <property type="entry name" value="Methyl-accepting chemotaxis protein"/>
    <property type="match status" value="1"/>
</dbReference>
<keyword evidence="4" id="KW-0472">Membrane</keyword>
<dbReference type="Proteomes" id="UP000245845">
    <property type="component" value="Unassembled WGS sequence"/>
</dbReference>
<dbReference type="SMART" id="SM00283">
    <property type="entry name" value="MA"/>
    <property type="match status" value="1"/>
</dbReference>
<feature type="domain" description="Methyl-accepting transducer" evidence="5">
    <location>
        <begin position="314"/>
        <end position="543"/>
    </location>
</feature>
<evidence type="ECO:0000313" key="8">
    <source>
        <dbReference type="Proteomes" id="UP000245845"/>
    </source>
</evidence>
<dbReference type="PROSITE" id="PS50885">
    <property type="entry name" value="HAMP"/>
    <property type="match status" value="1"/>
</dbReference>
<dbReference type="SUPFAM" id="SSF58104">
    <property type="entry name" value="Methyl-accepting chemotaxis protein (MCP) signaling domain"/>
    <property type="match status" value="1"/>
</dbReference>
<sequence length="558" mass="60461">MKGLFKNLRVGRKLMAAFATVIALYILTVILSVLSIRDLGQRMEALYSGPFANVETSHEVSTNILQIVKNLAIISTTDNVVDEEEYMQIIQETANNVDAGITELNSGYISGGEKVDQLADEYGKLKEARQRVYTYLEQNNDQAAFDVYFKEYEPQAETVISVVDEVEEASKADAEASLETVKKQNVSVITFLSMLAAFCVLITIFLWIAITRSTVQPIIAVKGAASQIANGQLDVKLDYESANEFGELADDIRSTARSLSLYVSELRKGLLALGAGRLNYTCDIKFKGDFIALGESMEEIGKMLRNSMRQISSSSELVSGGAEQVSDGAQVLAQGASEQASSIEELAVSINEIAESVGINAEKAVKSRDYASEVRDRILENNQQMEKLQGSIKEIQENSKEITGIVKEIEDIAFQTNILALNASVEAARAGDAGKGFAVVAGEVRRLAAKTASASKLTADLAEKNSEAVREGYEAASMTARTLKTSVEGAETVNEMVGDISRLSEQQADAIAQIRKSVELISDIVQGNSATSEESAAASEELSAQAQMLRELVEQFEL</sequence>
<organism evidence="7 8">
    <name type="scientific">Faecalicatena orotica</name>
    <dbReference type="NCBI Taxonomy" id="1544"/>
    <lineage>
        <taxon>Bacteria</taxon>
        <taxon>Bacillati</taxon>
        <taxon>Bacillota</taxon>
        <taxon>Clostridia</taxon>
        <taxon>Lachnospirales</taxon>
        <taxon>Lachnospiraceae</taxon>
        <taxon>Faecalicatena</taxon>
    </lineage>
</organism>
<dbReference type="InterPro" id="IPR003660">
    <property type="entry name" value="HAMP_dom"/>
</dbReference>
<gene>
    <name evidence="7" type="ORF">A8806_112115</name>
</gene>
<dbReference type="InterPro" id="IPR051310">
    <property type="entry name" value="MCP_chemotaxis"/>
</dbReference>
<dbReference type="GO" id="GO:0005886">
    <property type="term" value="C:plasma membrane"/>
    <property type="evidence" value="ECO:0007669"/>
    <property type="project" value="TreeGrafter"/>
</dbReference>
<dbReference type="Pfam" id="PF00672">
    <property type="entry name" value="HAMP"/>
    <property type="match status" value="1"/>
</dbReference>
<evidence type="ECO:0000256" key="2">
    <source>
        <dbReference type="ARBA" id="ARBA00029447"/>
    </source>
</evidence>
<comment type="similarity">
    <text evidence="2">Belongs to the methyl-accepting chemotaxis (MCP) protein family.</text>
</comment>